<dbReference type="GO" id="GO:0003676">
    <property type="term" value="F:nucleic acid binding"/>
    <property type="evidence" value="ECO:0007669"/>
    <property type="project" value="InterPro"/>
</dbReference>
<evidence type="ECO:0000256" key="2">
    <source>
        <dbReference type="ARBA" id="ARBA00022759"/>
    </source>
</evidence>
<keyword evidence="1" id="KW-0540">Nuclease</keyword>
<dbReference type="Pfam" id="PF00565">
    <property type="entry name" value="SNase"/>
    <property type="match status" value="1"/>
</dbReference>
<gene>
    <name evidence="5" type="ORF">MNBD_GAMMA20-1932</name>
</gene>
<dbReference type="PROSITE" id="PS01284">
    <property type="entry name" value="TNASE_2"/>
    <property type="match status" value="1"/>
</dbReference>
<sequence>MTDRVRKKAPHWGAFFVCVGLLFTLPAWGQDCPADRIDERAELAQVVDGDTLRLRDGRRVRLIGVNAPEIGRDGRPSEPFSQQARDAMKRMLGRNAVVGLRFGTERKDRYGRLLAHVYHADGRSLEVALLTQGLAAQIVVPPNVYGQACYRAAEREARETGRGVWGSIYRPQAVEALPRSTRGFRLISGRITSVGDSKYSVWLNFPRKAGEKKREGVALRVPRKDLLNFPNDFLRDLQGRHVVARGWLFRHKKQLVMVIRHPAALEVRPAGMQVAAVNAVTD</sequence>
<dbReference type="GO" id="GO:0004519">
    <property type="term" value="F:endonuclease activity"/>
    <property type="evidence" value="ECO:0007669"/>
    <property type="project" value="UniProtKB-KW"/>
</dbReference>
<evidence type="ECO:0000313" key="5">
    <source>
        <dbReference type="EMBL" id="VAX01704.1"/>
    </source>
</evidence>
<dbReference type="InterPro" id="IPR035437">
    <property type="entry name" value="SNase_OB-fold_sf"/>
</dbReference>
<accession>A0A3B1APB0</accession>
<evidence type="ECO:0000259" key="4">
    <source>
        <dbReference type="PROSITE" id="PS50830"/>
    </source>
</evidence>
<proteinExistence type="predicted"/>
<keyword evidence="3" id="KW-0378">Hydrolase</keyword>
<keyword evidence="2" id="KW-0255">Endonuclease</keyword>
<reference evidence="5" key="1">
    <citation type="submission" date="2018-06" db="EMBL/GenBank/DDBJ databases">
        <authorList>
            <person name="Zhirakovskaya E."/>
        </authorList>
    </citation>
    <scope>NUCLEOTIDE SEQUENCE</scope>
</reference>
<dbReference type="InterPro" id="IPR016071">
    <property type="entry name" value="Staphylococal_nuclease_OB-fold"/>
</dbReference>
<dbReference type="InterPro" id="IPR002071">
    <property type="entry name" value="Thermonucl_AS"/>
</dbReference>
<dbReference type="Gene3D" id="2.40.50.90">
    <property type="match status" value="1"/>
</dbReference>
<dbReference type="SUPFAM" id="SSF50199">
    <property type="entry name" value="Staphylococcal nuclease"/>
    <property type="match status" value="1"/>
</dbReference>
<dbReference type="SMART" id="SM00318">
    <property type="entry name" value="SNc"/>
    <property type="match status" value="1"/>
</dbReference>
<dbReference type="EMBL" id="UOFU01000235">
    <property type="protein sequence ID" value="VAX01704.1"/>
    <property type="molecule type" value="Genomic_DNA"/>
</dbReference>
<evidence type="ECO:0000256" key="3">
    <source>
        <dbReference type="ARBA" id="ARBA00022801"/>
    </source>
</evidence>
<dbReference type="GO" id="GO:0016787">
    <property type="term" value="F:hydrolase activity"/>
    <property type="evidence" value="ECO:0007669"/>
    <property type="project" value="UniProtKB-KW"/>
</dbReference>
<dbReference type="PROSITE" id="PS50830">
    <property type="entry name" value="TNASE_3"/>
    <property type="match status" value="1"/>
</dbReference>
<feature type="domain" description="TNase-like" evidence="4">
    <location>
        <begin position="37"/>
        <end position="167"/>
    </location>
</feature>
<evidence type="ECO:0000256" key="1">
    <source>
        <dbReference type="ARBA" id="ARBA00022722"/>
    </source>
</evidence>
<dbReference type="PANTHER" id="PTHR12302:SF3">
    <property type="entry name" value="SERINE_THREONINE-PROTEIN KINASE 31"/>
    <property type="match status" value="1"/>
</dbReference>
<protein>
    <recommendedName>
        <fullName evidence="4">TNase-like domain-containing protein</fullName>
    </recommendedName>
</protein>
<dbReference type="AlphaFoldDB" id="A0A3B1APB0"/>
<organism evidence="5">
    <name type="scientific">hydrothermal vent metagenome</name>
    <dbReference type="NCBI Taxonomy" id="652676"/>
    <lineage>
        <taxon>unclassified sequences</taxon>
        <taxon>metagenomes</taxon>
        <taxon>ecological metagenomes</taxon>
    </lineage>
</organism>
<name>A0A3B1APB0_9ZZZZ</name>
<dbReference type="PANTHER" id="PTHR12302">
    <property type="entry name" value="EBNA2 BINDING PROTEIN P100"/>
    <property type="match status" value="1"/>
</dbReference>